<evidence type="ECO:0000313" key="2">
    <source>
        <dbReference type="Proteomes" id="UP001595976"/>
    </source>
</evidence>
<dbReference type="SUPFAM" id="SSF54909">
    <property type="entry name" value="Dimeric alpha+beta barrel"/>
    <property type="match status" value="1"/>
</dbReference>
<dbReference type="Proteomes" id="UP001595976">
    <property type="component" value="Unassembled WGS sequence"/>
</dbReference>
<protein>
    <submittedName>
        <fullName evidence="1">DUF4286 family protein</fullName>
    </submittedName>
</protein>
<gene>
    <name evidence="1" type="ORF">ACFPK2_11170</name>
</gene>
<evidence type="ECO:0000313" key="1">
    <source>
        <dbReference type="EMBL" id="MFC5293549.1"/>
    </source>
</evidence>
<sequence>MSKKGFLLVLMQPPAAMEEEFNAWYDGEHLPERLAVPGVETASRYSSIAGVPDYLAIYDLSDKAVLDSEAYLRVAGDRSSPWTKRVTGRTHVYRSVGDQVYPGNALTPMAARVTIVRFRGLAASDEAGVVAAMRAAFEDRPSTVGVRVFAYPNGGTVDYIGFVSAAVPDDAPVEPRLFAGFFGAIDLFNSYVPRPR</sequence>
<proteinExistence type="predicted"/>
<name>A0ABW0F675_9HYPH</name>
<keyword evidence="2" id="KW-1185">Reference proteome</keyword>
<accession>A0ABW0F675</accession>
<dbReference type="InterPro" id="IPR011008">
    <property type="entry name" value="Dimeric_a/b-barrel"/>
</dbReference>
<comment type="caution">
    <text evidence="1">The sequence shown here is derived from an EMBL/GenBank/DDBJ whole genome shotgun (WGS) entry which is preliminary data.</text>
</comment>
<organism evidence="1 2">
    <name type="scientific">Bosea minatitlanensis</name>
    <dbReference type="NCBI Taxonomy" id="128782"/>
    <lineage>
        <taxon>Bacteria</taxon>
        <taxon>Pseudomonadati</taxon>
        <taxon>Pseudomonadota</taxon>
        <taxon>Alphaproteobacteria</taxon>
        <taxon>Hyphomicrobiales</taxon>
        <taxon>Boseaceae</taxon>
        <taxon>Bosea</taxon>
    </lineage>
</organism>
<dbReference type="RefSeq" id="WP_158448174.1">
    <property type="nucleotide sequence ID" value="NZ_JAOAOS010000013.1"/>
</dbReference>
<dbReference type="EMBL" id="JBHSLI010000004">
    <property type="protein sequence ID" value="MFC5293549.1"/>
    <property type="molecule type" value="Genomic_DNA"/>
</dbReference>
<reference evidence="2" key="1">
    <citation type="journal article" date="2019" name="Int. J. Syst. Evol. Microbiol.">
        <title>The Global Catalogue of Microorganisms (GCM) 10K type strain sequencing project: providing services to taxonomists for standard genome sequencing and annotation.</title>
        <authorList>
            <consortium name="The Broad Institute Genomics Platform"/>
            <consortium name="The Broad Institute Genome Sequencing Center for Infectious Disease"/>
            <person name="Wu L."/>
            <person name="Ma J."/>
        </authorList>
    </citation>
    <scope>NUCLEOTIDE SEQUENCE [LARGE SCALE GENOMIC DNA]</scope>
    <source>
        <strain evidence="2">CGMCC 1.15643</strain>
    </source>
</reference>